<reference evidence="1 2" key="1">
    <citation type="submission" date="2016-11" db="EMBL/GenBank/DDBJ databases">
        <authorList>
            <person name="Jaros S."/>
            <person name="Januszkiewicz K."/>
            <person name="Wedrychowicz H."/>
        </authorList>
    </citation>
    <scope>NUCLEOTIDE SEQUENCE [LARGE SCALE GENOMIC DNA]</scope>
    <source>
        <strain evidence="1 2">DSM 6191</strain>
    </source>
</reference>
<organism evidence="1 2">
    <name type="scientific">Clostridium intestinale DSM 6191</name>
    <dbReference type="NCBI Taxonomy" id="1121320"/>
    <lineage>
        <taxon>Bacteria</taxon>
        <taxon>Bacillati</taxon>
        <taxon>Bacillota</taxon>
        <taxon>Clostridia</taxon>
        <taxon>Eubacteriales</taxon>
        <taxon>Clostridiaceae</taxon>
        <taxon>Clostridium</taxon>
    </lineage>
</organism>
<dbReference type="EMBL" id="FQXU01000012">
    <property type="protein sequence ID" value="SHI31339.1"/>
    <property type="molecule type" value="Genomic_DNA"/>
</dbReference>
<dbReference type="Proteomes" id="UP000184241">
    <property type="component" value="Unassembled WGS sequence"/>
</dbReference>
<protein>
    <submittedName>
        <fullName evidence="1">Uncharacterized protein</fullName>
    </submittedName>
</protein>
<name>A0A1M6A4P0_9CLOT</name>
<dbReference type="RefSeq" id="WP_073021756.1">
    <property type="nucleotide sequence ID" value="NZ_FQXU01000012.1"/>
</dbReference>
<evidence type="ECO:0000313" key="2">
    <source>
        <dbReference type="Proteomes" id="UP000184241"/>
    </source>
</evidence>
<proteinExistence type="predicted"/>
<dbReference type="AlphaFoldDB" id="A0A1M6A4P0"/>
<gene>
    <name evidence="1" type="ORF">SAMN02745941_03609</name>
</gene>
<accession>A0A1M6A4P0</accession>
<evidence type="ECO:0000313" key="1">
    <source>
        <dbReference type="EMBL" id="SHI31339.1"/>
    </source>
</evidence>
<sequence length="437" mass="53983">MNNFSAYFIKEYRLNSKFYESLYSGYIDDLDDICELIYYYCDIYFLKEFGGILKEINFEEIVKEYIFNKFLEVTFNTLDKEKTVHVNKTKLIKNYIMNDKEEYKENEDLYEQDFIANYKYLNRYIKERNISGLLIEKRKFYIRHIKLLRENNENKILYQRISKKRYNKIRLLDLKKFYDIFDNDYFSGLILEKEYKYHTIYKIIEFYKVNRKKFNIHMYDLLPIMDIPDVKLRIELIRLDYIKDIEDSIKQVIYLSKVFYKIVDYHIKDVVDNIDRRYLKGIIDRSKNQVNMYSNINNEKIYTYDEEFEILFKEMVKLLDLYEKSNVIKDLIYLNYLKNEERNEINIKSQYTKTKKNLKRIKKKFKNISYVNKDNNLNKVIFNITREKFNKIYRSSIIFNENLDDISETSYSMRRFNSEKEINLLYSQYKYTKKLLK</sequence>